<evidence type="ECO:0000256" key="2">
    <source>
        <dbReference type="ARBA" id="ARBA00022759"/>
    </source>
</evidence>
<dbReference type="InterPro" id="IPR004603">
    <property type="entry name" value="DNA_mismatch_endonuc_vsr"/>
</dbReference>
<comment type="caution">
    <text evidence="8">The sequence shown here is derived from an EMBL/GenBank/DDBJ whole genome shotgun (WGS) entry which is preliminary data.</text>
</comment>
<evidence type="ECO:0000256" key="6">
    <source>
        <dbReference type="ARBA" id="ARBA00029466"/>
    </source>
</evidence>
<sequence length="155" mass="17612">MSWASSASARSVMRANKRRDTRPEILVRRLLHARGLRYRVDHRVVPESRSRADIAFTRQRIAVFIDGCFWHSCPEHLHLPKANADYWTPKLARNVERDAEVTAVLRGLGWTVLRFWEHEPAREVADLIIAAVQRARSSASTARGPHEAGPVDGSQ</sequence>
<dbReference type="GO" id="GO:0006298">
    <property type="term" value="P:mismatch repair"/>
    <property type="evidence" value="ECO:0007669"/>
    <property type="project" value="InterPro"/>
</dbReference>
<dbReference type="GO" id="GO:0016787">
    <property type="term" value="F:hydrolase activity"/>
    <property type="evidence" value="ECO:0007669"/>
    <property type="project" value="UniProtKB-KW"/>
</dbReference>
<dbReference type="GO" id="GO:0004519">
    <property type="term" value="F:endonuclease activity"/>
    <property type="evidence" value="ECO:0007669"/>
    <property type="project" value="UniProtKB-KW"/>
</dbReference>
<keyword evidence="2 8" id="KW-0255">Endonuclease</keyword>
<dbReference type="SUPFAM" id="SSF52980">
    <property type="entry name" value="Restriction endonuclease-like"/>
    <property type="match status" value="1"/>
</dbReference>
<dbReference type="Gene3D" id="3.40.960.10">
    <property type="entry name" value="VSR Endonuclease"/>
    <property type="match status" value="1"/>
</dbReference>
<dbReference type="CDD" id="cd00221">
    <property type="entry name" value="Vsr"/>
    <property type="match status" value="1"/>
</dbReference>
<organism evidence="8 9">
    <name type="scientific">Clavibacter phaseoli</name>
    <dbReference type="NCBI Taxonomy" id="1734031"/>
    <lineage>
        <taxon>Bacteria</taxon>
        <taxon>Bacillati</taxon>
        <taxon>Actinomycetota</taxon>
        <taxon>Actinomycetes</taxon>
        <taxon>Micrococcales</taxon>
        <taxon>Microbacteriaceae</taxon>
        <taxon>Clavibacter</taxon>
    </lineage>
</organism>
<dbReference type="NCBIfam" id="TIGR00632">
    <property type="entry name" value="vsr"/>
    <property type="match status" value="1"/>
</dbReference>
<reference evidence="8 9" key="1">
    <citation type="submission" date="2020-10" db="EMBL/GenBank/DDBJ databases">
        <title>Draft genome sequences of plant-associated actinobacteria.</title>
        <authorList>
            <person name="Tarlachkov S.V."/>
            <person name="Starodumova I.P."/>
            <person name="Dorofeeva L.V."/>
            <person name="Prisyazhnaya N.V."/>
            <person name="Roubtsova T.V."/>
            <person name="Chizhov V.N."/>
            <person name="Nadler S.A."/>
            <person name="Subbotin S.A."/>
            <person name="Evtushenko L.I."/>
        </authorList>
    </citation>
    <scope>NUCLEOTIDE SEQUENCE [LARGE SCALE GENOMIC DNA]</scope>
    <source>
        <strain evidence="8 9">VKM Ac-2886</strain>
    </source>
</reference>
<keyword evidence="4" id="KW-0378">Hydrolase</keyword>
<dbReference type="Proteomes" id="UP000634579">
    <property type="component" value="Unassembled WGS sequence"/>
</dbReference>
<evidence type="ECO:0000256" key="3">
    <source>
        <dbReference type="ARBA" id="ARBA00022763"/>
    </source>
</evidence>
<dbReference type="Pfam" id="PF04480">
    <property type="entry name" value="DUF559"/>
    <property type="match status" value="1"/>
</dbReference>
<proteinExistence type="inferred from homology"/>
<keyword evidence="9" id="KW-1185">Reference proteome</keyword>
<evidence type="ECO:0000313" key="9">
    <source>
        <dbReference type="Proteomes" id="UP000634579"/>
    </source>
</evidence>
<gene>
    <name evidence="8" type="ORF">ITJ42_12430</name>
</gene>
<evidence type="ECO:0000313" key="8">
    <source>
        <dbReference type="EMBL" id="MBF4632021.1"/>
    </source>
</evidence>
<dbReference type="InterPro" id="IPR007569">
    <property type="entry name" value="DUF559"/>
</dbReference>
<dbReference type="AlphaFoldDB" id="A0A8I0SBZ8"/>
<name>A0A8I0SBZ8_9MICO</name>
<feature type="domain" description="DUF559" evidence="7">
    <location>
        <begin position="93"/>
        <end position="126"/>
    </location>
</feature>
<dbReference type="EMBL" id="JADKRP010000002">
    <property type="protein sequence ID" value="MBF4632021.1"/>
    <property type="molecule type" value="Genomic_DNA"/>
</dbReference>
<evidence type="ECO:0000256" key="5">
    <source>
        <dbReference type="ARBA" id="ARBA00023204"/>
    </source>
</evidence>
<evidence type="ECO:0000256" key="1">
    <source>
        <dbReference type="ARBA" id="ARBA00022722"/>
    </source>
</evidence>
<keyword evidence="5" id="KW-0234">DNA repair</keyword>
<protein>
    <submittedName>
        <fullName evidence="8">Very short patch repair endonuclease</fullName>
    </submittedName>
</protein>
<keyword evidence="3" id="KW-0227">DNA damage</keyword>
<comment type="similarity">
    <text evidence="6">Belongs to the Vsr family.</text>
</comment>
<evidence type="ECO:0000259" key="7">
    <source>
        <dbReference type="Pfam" id="PF04480"/>
    </source>
</evidence>
<accession>A0A8I0SBZ8</accession>
<dbReference type="InterPro" id="IPR011335">
    <property type="entry name" value="Restrct_endonuc-II-like"/>
</dbReference>
<evidence type="ECO:0000256" key="4">
    <source>
        <dbReference type="ARBA" id="ARBA00022801"/>
    </source>
</evidence>
<dbReference type="Pfam" id="PF03852">
    <property type="entry name" value="Vsr"/>
    <property type="match status" value="1"/>
</dbReference>
<dbReference type="RefSeq" id="WP_194675711.1">
    <property type="nucleotide sequence ID" value="NZ_JADKRP010000002.1"/>
</dbReference>
<keyword evidence="1" id="KW-0540">Nuclease</keyword>